<organism evidence="4 5">
    <name type="scientific">Armadillidium nasatum</name>
    <dbReference type="NCBI Taxonomy" id="96803"/>
    <lineage>
        <taxon>Eukaryota</taxon>
        <taxon>Metazoa</taxon>
        <taxon>Ecdysozoa</taxon>
        <taxon>Arthropoda</taxon>
        <taxon>Crustacea</taxon>
        <taxon>Multicrustacea</taxon>
        <taxon>Malacostraca</taxon>
        <taxon>Eumalacostraca</taxon>
        <taxon>Peracarida</taxon>
        <taxon>Isopoda</taxon>
        <taxon>Oniscidea</taxon>
        <taxon>Crinocheta</taxon>
        <taxon>Armadillidiidae</taxon>
        <taxon>Armadillidium</taxon>
    </lineage>
</organism>
<reference evidence="4 5" key="1">
    <citation type="journal article" date="2019" name="PLoS Biol.">
        <title>Sex chromosomes control vertical transmission of feminizing Wolbachia symbionts in an isopod.</title>
        <authorList>
            <person name="Becking T."/>
            <person name="Chebbi M.A."/>
            <person name="Giraud I."/>
            <person name="Moumen B."/>
            <person name="Laverre T."/>
            <person name="Caubet Y."/>
            <person name="Peccoud J."/>
            <person name="Gilbert C."/>
            <person name="Cordaux R."/>
        </authorList>
    </citation>
    <scope>NUCLEOTIDE SEQUENCE [LARGE SCALE GENOMIC DNA]</scope>
    <source>
        <strain evidence="4">ANa2</strain>
        <tissue evidence="4">Whole body excluding digestive tract and cuticle</tissue>
    </source>
</reference>
<evidence type="ECO:0000259" key="2">
    <source>
        <dbReference type="PROSITE" id="PS50240"/>
    </source>
</evidence>
<evidence type="ECO:0000256" key="1">
    <source>
        <dbReference type="SAM" id="SignalP"/>
    </source>
</evidence>
<protein>
    <submittedName>
        <fullName evidence="4">Serine protease 44</fullName>
    </submittedName>
</protein>
<feature type="signal peptide" evidence="1">
    <location>
        <begin position="1"/>
        <end position="17"/>
    </location>
</feature>
<dbReference type="CDD" id="cd00190">
    <property type="entry name" value="Tryp_SPc"/>
    <property type="match status" value="1"/>
</dbReference>
<dbReference type="InterPro" id="IPR001314">
    <property type="entry name" value="Peptidase_S1A"/>
</dbReference>
<feature type="chain" id="PRO_5033494651" evidence="1">
    <location>
        <begin position="18"/>
        <end position="296"/>
    </location>
</feature>
<dbReference type="PRINTS" id="PR00722">
    <property type="entry name" value="CHYMOTRYPSIN"/>
</dbReference>
<sequence>MKLPYFVICFLIPFSAGGSERWAPVKKVDGSSSKCLCGISEQVSSPSRIIGGSAVTDSSEYSWHAMIRKRFKFICNGALISQNYVVTVASCFYSKSGKLYPNYLLSVGVGITKLFNNKLKNPSFIGVQEIVIHSKYKPKSFKYNIYYNIALIKLKNPVKDNQIPVCLPLHYTSKDYLSQTATVTGWGKSHPHGPTHNVLQEVSLKIQKKCYSSFEESETNPVDSIICTSKNPNKNVCVGDKGNPMMVDRKHEKILVGLFVLDKDCRFSEAKFTSVSFYLNWILQNLNEDNECFNIP</sequence>
<dbReference type="InterPro" id="IPR001254">
    <property type="entry name" value="Trypsin_dom"/>
</dbReference>
<keyword evidence="1" id="KW-0732">Signal</keyword>
<accession>A0A5N5T879</accession>
<dbReference type="OrthoDB" id="6424634at2759"/>
<dbReference type="GO" id="GO:0006508">
    <property type="term" value="P:proteolysis"/>
    <property type="evidence" value="ECO:0007669"/>
    <property type="project" value="UniProtKB-KW"/>
</dbReference>
<dbReference type="InterPro" id="IPR051333">
    <property type="entry name" value="CLIP_Serine_Protease"/>
</dbReference>
<name>A0A5N5T879_9CRUS</name>
<keyword evidence="4" id="KW-0645">Protease</keyword>
<dbReference type="PROSITE" id="PS50240">
    <property type="entry name" value="TRYPSIN_DOM"/>
    <property type="match status" value="1"/>
</dbReference>
<dbReference type="SUPFAM" id="SSF50494">
    <property type="entry name" value="Trypsin-like serine proteases"/>
    <property type="match status" value="1"/>
</dbReference>
<dbReference type="Pfam" id="PF00089">
    <property type="entry name" value="Trypsin"/>
    <property type="match status" value="1"/>
</dbReference>
<dbReference type="PANTHER" id="PTHR24260:SF132">
    <property type="entry name" value="PEPTIDASE S1 DOMAIN-CONTAINING PROTEIN"/>
    <property type="match status" value="1"/>
</dbReference>
<dbReference type="GO" id="GO:0004252">
    <property type="term" value="F:serine-type endopeptidase activity"/>
    <property type="evidence" value="ECO:0007669"/>
    <property type="project" value="InterPro"/>
</dbReference>
<dbReference type="Gene3D" id="2.40.10.10">
    <property type="entry name" value="Trypsin-like serine proteases"/>
    <property type="match status" value="1"/>
</dbReference>
<evidence type="ECO:0000313" key="4">
    <source>
        <dbReference type="EMBL" id="KAB7502844.1"/>
    </source>
</evidence>
<dbReference type="EMBL" id="SEYY01018548">
    <property type="protein sequence ID" value="KAB7499234.1"/>
    <property type="molecule type" value="Genomic_DNA"/>
</dbReference>
<dbReference type="InterPro" id="IPR009003">
    <property type="entry name" value="Peptidase_S1_PA"/>
</dbReference>
<keyword evidence="4" id="KW-0378">Hydrolase</keyword>
<feature type="domain" description="Peptidase S1" evidence="2">
    <location>
        <begin position="49"/>
        <end position="287"/>
    </location>
</feature>
<dbReference type="Proteomes" id="UP000326759">
    <property type="component" value="Unassembled WGS sequence"/>
</dbReference>
<dbReference type="AlphaFoldDB" id="A0A5N5T879"/>
<dbReference type="SMART" id="SM00020">
    <property type="entry name" value="Tryp_SPc"/>
    <property type="match status" value="1"/>
</dbReference>
<dbReference type="PANTHER" id="PTHR24260">
    <property type="match status" value="1"/>
</dbReference>
<evidence type="ECO:0000313" key="5">
    <source>
        <dbReference type="Proteomes" id="UP000326759"/>
    </source>
</evidence>
<evidence type="ECO:0000313" key="3">
    <source>
        <dbReference type="EMBL" id="KAB7499234.1"/>
    </source>
</evidence>
<gene>
    <name evidence="3" type="ORF">Anas_10623</name>
    <name evidence="4" type="ORF">Anas_12421</name>
</gene>
<dbReference type="EMBL" id="SEYY01006593">
    <property type="protein sequence ID" value="KAB7502844.1"/>
    <property type="molecule type" value="Genomic_DNA"/>
</dbReference>
<keyword evidence="5" id="KW-1185">Reference proteome</keyword>
<dbReference type="InterPro" id="IPR043504">
    <property type="entry name" value="Peptidase_S1_PA_chymotrypsin"/>
</dbReference>
<proteinExistence type="predicted"/>
<comment type="caution">
    <text evidence="4">The sequence shown here is derived from an EMBL/GenBank/DDBJ whole genome shotgun (WGS) entry which is preliminary data.</text>
</comment>